<feature type="non-terminal residue" evidence="12">
    <location>
        <position position="1"/>
    </location>
</feature>
<keyword evidence="7 10" id="KW-0256">Endoplasmic reticulum</keyword>
<keyword evidence="8 10" id="KW-1133">Transmembrane helix</keyword>
<feature type="transmembrane region" description="Helical" evidence="10">
    <location>
        <begin position="182"/>
        <end position="199"/>
    </location>
</feature>
<dbReference type="Proteomes" id="UP000825002">
    <property type="component" value="Unassembled WGS sequence"/>
</dbReference>
<evidence type="ECO:0000256" key="8">
    <source>
        <dbReference type="ARBA" id="ARBA00022989"/>
    </source>
</evidence>
<name>A0ABQ7SAA1_9ACAR</name>
<dbReference type="Pfam" id="PF03155">
    <property type="entry name" value="Alg6_Alg8"/>
    <property type="match status" value="1"/>
</dbReference>
<keyword evidence="13" id="KW-1185">Reference proteome</keyword>
<feature type="transmembrane region" description="Helical" evidence="10">
    <location>
        <begin position="157"/>
        <end position="175"/>
    </location>
</feature>
<sequence length="514" mass="59548">MVQLSLTISTICIALLLRYLVSRFPHSGQDRPPLFGDYEAQRHWMEITINFKPTEWYKNSTDNDLQYWGLDYPPLTAYHMLFSGVVSNLFNASWTELHHSRGMDSYEHKLFMRSTVLISDLMSFMPAVIYYFSQTSSQSSVVKLNHQQQQPTPDHSVNNFLFTIFALIYPAQILIDHGHFQYNCVFMGLVIWAVILVGRQRYLSASLIFSLALNYKQMSLYYSLSFFWYLLSVTIRRRPISRAIFQLATISLTVLITFIICWSPFLDNPNTALQVLKRLFPFDRGLFEDKVANIWCSLSVVFKFKQIYSLEQLLRISTLLTLAFSLPSGIHLLMAPSFQSFRYSLINCSLVFFLTSFQVHEKTILVVAVPILLVFREHITTVNWFVLISTFSLQPLMVKDQLMIPYAALLIIYAVFSTECFRASIVPEIDQTFNLQMFMRYIYFISCIGAVTLNLAAMLISPPPRYPDLHPLLNAIYSCVHFIGFLAFFYYKQFKCSSDMYSRSSSSPTKDKSD</sequence>
<keyword evidence="11" id="KW-0732">Signal</keyword>
<feature type="transmembrane region" description="Helical" evidence="10">
    <location>
        <begin position="316"/>
        <end position="334"/>
    </location>
</feature>
<gene>
    <name evidence="12" type="primary">ALG6</name>
    <name evidence="12" type="ORF">GZH46_01137</name>
</gene>
<feature type="transmembrane region" description="Helical" evidence="10">
    <location>
        <begin position="364"/>
        <end position="391"/>
    </location>
</feature>
<evidence type="ECO:0000256" key="7">
    <source>
        <dbReference type="ARBA" id="ARBA00022824"/>
    </source>
</evidence>
<protein>
    <recommendedName>
        <fullName evidence="10">Alpha-1,3-glucosyltransferase</fullName>
        <ecNumber evidence="10">2.4.1.-</ecNumber>
    </recommendedName>
</protein>
<accession>A0ABQ7SAA1</accession>
<comment type="caution">
    <text evidence="12">The sequence shown here is derived from an EMBL/GenBank/DDBJ whole genome shotgun (WGS) entry which is preliminary data.</text>
</comment>
<keyword evidence="5 10" id="KW-0808">Transferase</keyword>
<comment type="subcellular location">
    <subcellularLocation>
        <location evidence="1 10">Endoplasmic reticulum membrane</location>
        <topology evidence="1 10">Multi-pass membrane protein</topology>
    </subcellularLocation>
</comment>
<evidence type="ECO:0000256" key="5">
    <source>
        <dbReference type="ARBA" id="ARBA00022679"/>
    </source>
</evidence>
<evidence type="ECO:0000256" key="1">
    <source>
        <dbReference type="ARBA" id="ARBA00004477"/>
    </source>
</evidence>
<dbReference type="EMBL" id="JAIFTH010000175">
    <property type="protein sequence ID" value="KAG9510323.1"/>
    <property type="molecule type" value="Genomic_DNA"/>
</dbReference>
<evidence type="ECO:0000256" key="4">
    <source>
        <dbReference type="ARBA" id="ARBA00022676"/>
    </source>
</evidence>
<evidence type="ECO:0000256" key="2">
    <source>
        <dbReference type="ARBA" id="ARBA00004922"/>
    </source>
</evidence>
<feature type="transmembrane region" description="Helical" evidence="10">
    <location>
        <begin position="441"/>
        <end position="460"/>
    </location>
</feature>
<evidence type="ECO:0000256" key="6">
    <source>
        <dbReference type="ARBA" id="ARBA00022692"/>
    </source>
</evidence>
<evidence type="ECO:0000256" key="11">
    <source>
        <dbReference type="SAM" id="SignalP"/>
    </source>
</evidence>
<feature type="transmembrane region" description="Helical" evidence="10">
    <location>
        <begin position="243"/>
        <end position="265"/>
    </location>
</feature>
<reference evidence="12 13" key="1">
    <citation type="submission" date="2020-10" db="EMBL/GenBank/DDBJ databases">
        <authorList>
            <person name="Klimov P.B."/>
            <person name="Dyachkov S.M."/>
            <person name="Chetverikov P.E."/>
        </authorList>
    </citation>
    <scope>NUCLEOTIDE SEQUENCE [LARGE SCALE GENOMIC DNA]</scope>
    <source>
        <strain evidence="12">BMOC 18-1129-001#AD2665</strain>
        <tissue evidence="12">Entire mites</tissue>
    </source>
</reference>
<feature type="chain" id="PRO_5045161273" description="Alpha-1,3-glucosyltransferase" evidence="11">
    <location>
        <begin position="24"/>
        <end position="514"/>
    </location>
</feature>
<evidence type="ECO:0000313" key="12">
    <source>
        <dbReference type="EMBL" id="KAG9510323.1"/>
    </source>
</evidence>
<evidence type="ECO:0000256" key="3">
    <source>
        <dbReference type="ARBA" id="ARBA00008715"/>
    </source>
</evidence>
<proteinExistence type="inferred from homology"/>
<keyword evidence="4 10" id="KW-0328">Glycosyltransferase</keyword>
<comment type="pathway">
    <text evidence="2 10">Protein modification; protein glycosylation.</text>
</comment>
<feature type="transmembrane region" description="Helical" evidence="10">
    <location>
        <begin position="403"/>
        <end position="421"/>
    </location>
</feature>
<feature type="transmembrane region" description="Helical" evidence="10">
    <location>
        <begin position="472"/>
        <end position="491"/>
    </location>
</feature>
<comment type="similarity">
    <text evidence="3 10">Belongs to the ALG6/ALG8 glucosyltransferase family.</text>
</comment>
<evidence type="ECO:0000256" key="10">
    <source>
        <dbReference type="RuleBase" id="RU363110"/>
    </source>
</evidence>
<dbReference type="InterPro" id="IPR004856">
    <property type="entry name" value="Glyco_trans_ALG6/ALG8"/>
</dbReference>
<dbReference type="PANTHER" id="PTHR12413:SF1">
    <property type="entry name" value="DOLICHYL PYROPHOSPHATE MAN9GLCNAC2 ALPHA-1,3-GLUCOSYLTRANSFERASE"/>
    <property type="match status" value="1"/>
</dbReference>
<dbReference type="PANTHER" id="PTHR12413">
    <property type="entry name" value="DOLICHYL GLYCOSYLTRANSFERASE"/>
    <property type="match status" value="1"/>
</dbReference>
<keyword evidence="9 10" id="KW-0472">Membrane</keyword>
<feature type="transmembrane region" description="Helical" evidence="10">
    <location>
        <begin position="340"/>
        <end position="357"/>
    </location>
</feature>
<evidence type="ECO:0000256" key="9">
    <source>
        <dbReference type="ARBA" id="ARBA00023136"/>
    </source>
</evidence>
<keyword evidence="6 10" id="KW-0812">Transmembrane</keyword>
<dbReference type="EC" id="2.4.1.-" evidence="10"/>
<organism evidence="12 13">
    <name type="scientific">Fragariocoptes setiger</name>
    <dbReference type="NCBI Taxonomy" id="1670756"/>
    <lineage>
        <taxon>Eukaryota</taxon>
        <taxon>Metazoa</taxon>
        <taxon>Ecdysozoa</taxon>
        <taxon>Arthropoda</taxon>
        <taxon>Chelicerata</taxon>
        <taxon>Arachnida</taxon>
        <taxon>Acari</taxon>
        <taxon>Acariformes</taxon>
        <taxon>Trombidiformes</taxon>
        <taxon>Prostigmata</taxon>
        <taxon>Eupodina</taxon>
        <taxon>Eriophyoidea</taxon>
        <taxon>Phytoptidae</taxon>
        <taxon>Fragariocoptes</taxon>
    </lineage>
</organism>
<evidence type="ECO:0000313" key="13">
    <source>
        <dbReference type="Proteomes" id="UP000825002"/>
    </source>
</evidence>
<feature type="signal peptide" evidence="11">
    <location>
        <begin position="1"/>
        <end position="23"/>
    </location>
</feature>